<evidence type="ECO:0000313" key="2">
    <source>
        <dbReference type="EMBL" id="WBW49404.1"/>
    </source>
</evidence>
<dbReference type="Proteomes" id="UP001210339">
    <property type="component" value="Chromosome"/>
</dbReference>
<name>A0ABY7QRK4_9FIRM</name>
<evidence type="ECO:0000313" key="3">
    <source>
        <dbReference type="Proteomes" id="UP001210339"/>
    </source>
</evidence>
<feature type="transmembrane region" description="Helical" evidence="1">
    <location>
        <begin position="113"/>
        <end position="133"/>
    </location>
</feature>
<dbReference type="EMBL" id="CP115667">
    <property type="protein sequence ID" value="WBW49404.1"/>
    <property type="molecule type" value="Genomic_DNA"/>
</dbReference>
<keyword evidence="1" id="KW-0472">Membrane</keyword>
<gene>
    <name evidence="2" type="ORF">O6R05_05180</name>
</gene>
<feature type="transmembrane region" description="Helical" evidence="1">
    <location>
        <begin position="163"/>
        <end position="186"/>
    </location>
</feature>
<organism evidence="2 3">
    <name type="scientific">Peptoniphilus equinus</name>
    <dbReference type="NCBI Taxonomy" id="3016343"/>
    <lineage>
        <taxon>Bacteria</taxon>
        <taxon>Bacillati</taxon>
        <taxon>Bacillota</taxon>
        <taxon>Tissierellia</taxon>
        <taxon>Tissierellales</taxon>
        <taxon>Peptoniphilaceae</taxon>
        <taxon>Peptoniphilus</taxon>
    </lineage>
</organism>
<feature type="transmembrane region" description="Helical" evidence="1">
    <location>
        <begin position="25"/>
        <end position="50"/>
    </location>
</feature>
<proteinExistence type="predicted"/>
<feature type="transmembrane region" description="Helical" evidence="1">
    <location>
        <begin position="85"/>
        <end position="106"/>
    </location>
</feature>
<protein>
    <submittedName>
        <fullName evidence="2">Uncharacterized protein</fullName>
    </submittedName>
</protein>
<accession>A0ABY7QRK4</accession>
<sequence length="197" mass="23493">MFSIEYENNIELALKLYKNDHMERYIFKILICIIYIAVAYSIQFLVAFIVQNNIQVKSMDLSFVVVNTEVIFEQRYALFNILTLYLNQVIGSIFILELFILNIFLFKNYLKSALFTIALISMMNVVEYVMFSFTNISNGLYRYLPLNSEYTWRSLKFLQFGDLAIGLIIFSILLSIINMIILNYYFRRNLYYENYEL</sequence>
<keyword evidence="1" id="KW-0812">Transmembrane</keyword>
<evidence type="ECO:0000256" key="1">
    <source>
        <dbReference type="SAM" id="Phobius"/>
    </source>
</evidence>
<keyword evidence="3" id="KW-1185">Reference proteome</keyword>
<keyword evidence="1" id="KW-1133">Transmembrane helix</keyword>
<reference evidence="2 3" key="1">
    <citation type="submission" date="2023-01" db="EMBL/GenBank/DDBJ databases">
        <authorList>
            <person name="Lee S.H."/>
            <person name="Jung H.S."/>
            <person name="Yun J.U."/>
        </authorList>
    </citation>
    <scope>NUCLEOTIDE SEQUENCE [LARGE SCALE GENOMIC DNA]</scope>
    <source>
        <strain evidence="2 3">CBA3646</strain>
    </source>
</reference>
<dbReference type="RefSeq" id="WP_271190936.1">
    <property type="nucleotide sequence ID" value="NZ_CP115667.1"/>
</dbReference>